<accession>A0A2S6NP37</accession>
<feature type="domain" description="PIN" evidence="1">
    <location>
        <begin position="4"/>
        <end position="120"/>
    </location>
</feature>
<dbReference type="PANTHER" id="PTHR36173">
    <property type="entry name" value="RIBONUCLEASE VAPC16-RELATED"/>
    <property type="match status" value="1"/>
</dbReference>
<dbReference type="Pfam" id="PF01850">
    <property type="entry name" value="PIN"/>
    <property type="match status" value="1"/>
</dbReference>
<gene>
    <name evidence="2" type="ORF">CCS01_01005</name>
</gene>
<protein>
    <submittedName>
        <fullName evidence="2">PIN domain nuclease</fullName>
    </submittedName>
</protein>
<reference evidence="2 3" key="1">
    <citation type="journal article" date="2018" name="Arch. Microbiol.">
        <title>New insights into the metabolic potential of the phototrophic purple bacterium Rhodopila globiformis DSM 161(T) from its draft genome sequence and evidence for a vanadium-dependent nitrogenase.</title>
        <authorList>
            <person name="Imhoff J.F."/>
            <person name="Rahn T."/>
            <person name="Kunzel S."/>
            <person name="Neulinger S.C."/>
        </authorList>
    </citation>
    <scope>NUCLEOTIDE SEQUENCE [LARGE SCALE GENOMIC DNA]</scope>
    <source>
        <strain evidence="2 3">DSM 161</strain>
    </source>
</reference>
<evidence type="ECO:0000259" key="1">
    <source>
        <dbReference type="Pfam" id="PF01850"/>
    </source>
</evidence>
<dbReference type="CDD" id="cd09872">
    <property type="entry name" value="PIN_Sll0205-like"/>
    <property type="match status" value="1"/>
</dbReference>
<evidence type="ECO:0000313" key="3">
    <source>
        <dbReference type="Proteomes" id="UP000239724"/>
    </source>
</evidence>
<name>A0A2S6NP37_RHOGL</name>
<dbReference type="SUPFAM" id="SSF88723">
    <property type="entry name" value="PIN domain-like"/>
    <property type="match status" value="1"/>
</dbReference>
<dbReference type="InterPro" id="IPR052919">
    <property type="entry name" value="TA_system_RNase"/>
</dbReference>
<dbReference type="OrthoDB" id="9798990at2"/>
<sequence length="127" mass="13677">MTTILLDTHTWAWSLSGDAQLSKPALAAISAADTVLVSPISFFEIAQKVRLGKWPDMAPFAGRLPALLDEQGGSVAGFDPSICIAAGMMAWTHRDPFDRLLAATAMRYNLPLVSADTAFDGIVTRVW</sequence>
<evidence type="ECO:0000313" key="2">
    <source>
        <dbReference type="EMBL" id="PPQ39779.1"/>
    </source>
</evidence>
<dbReference type="EMBL" id="NHRY01000031">
    <property type="protein sequence ID" value="PPQ39779.1"/>
    <property type="molecule type" value="Genomic_DNA"/>
</dbReference>
<dbReference type="InterPro" id="IPR002716">
    <property type="entry name" value="PIN_dom"/>
</dbReference>
<comment type="caution">
    <text evidence="2">The sequence shown here is derived from an EMBL/GenBank/DDBJ whole genome shotgun (WGS) entry which is preliminary data.</text>
</comment>
<dbReference type="RefSeq" id="WP_104516978.1">
    <property type="nucleotide sequence ID" value="NZ_NHRY01000031.1"/>
</dbReference>
<dbReference type="AlphaFoldDB" id="A0A2S6NP37"/>
<organism evidence="2 3">
    <name type="scientific">Rhodopila globiformis</name>
    <name type="common">Rhodopseudomonas globiformis</name>
    <dbReference type="NCBI Taxonomy" id="1071"/>
    <lineage>
        <taxon>Bacteria</taxon>
        <taxon>Pseudomonadati</taxon>
        <taxon>Pseudomonadota</taxon>
        <taxon>Alphaproteobacteria</taxon>
        <taxon>Acetobacterales</taxon>
        <taxon>Acetobacteraceae</taxon>
        <taxon>Rhodopila</taxon>
    </lineage>
</organism>
<dbReference type="InterPro" id="IPR029060">
    <property type="entry name" value="PIN-like_dom_sf"/>
</dbReference>
<dbReference type="Gene3D" id="3.40.50.1010">
    <property type="entry name" value="5'-nuclease"/>
    <property type="match status" value="1"/>
</dbReference>
<proteinExistence type="predicted"/>
<keyword evidence="3" id="KW-1185">Reference proteome</keyword>
<dbReference type="Proteomes" id="UP000239724">
    <property type="component" value="Unassembled WGS sequence"/>
</dbReference>
<dbReference type="InterPro" id="IPR041705">
    <property type="entry name" value="PIN_Sll0205"/>
</dbReference>